<evidence type="ECO:0000259" key="3">
    <source>
        <dbReference type="PROSITE" id="PS50110"/>
    </source>
</evidence>
<dbReference type="PANTHER" id="PTHR44591:SF3">
    <property type="entry name" value="RESPONSE REGULATORY DOMAIN-CONTAINING PROTEIN"/>
    <property type="match status" value="1"/>
</dbReference>
<dbReference type="SUPFAM" id="SSF52172">
    <property type="entry name" value="CheY-like"/>
    <property type="match status" value="1"/>
</dbReference>
<accession>A0ABU8VS37</accession>
<keyword evidence="1 2" id="KW-0597">Phosphoprotein</keyword>
<dbReference type="PANTHER" id="PTHR44591">
    <property type="entry name" value="STRESS RESPONSE REGULATOR PROTEIN 1"/>
    <property type="match status" value="1"/>
</dbReference>
<dbReference type="EMBL" id="JBBKZU010000032">
    <property type="protein sequence ID" value="MEJ8816151.1"/>
    <property type="molecule type" value="Genomic_DNA"/>
</dbReference>
<gene>
    <name evidence="4" type="ORF">WKW77_34230</name>
</gene>
<evidence type="ECO:0000313" key="4">
    <source>
        <dbReference type="EMBL" id="MEJ8816151.1"/>
    </source>
</evidence>
<evidence type="ECO:0000256" key="2">
    <source>
        <dbReference type="PROSITE-ProRule" id="PRU00169"/>
    </source>
</evidence>
<dbReference type="Proteomes" id="UP001365846">
    <property type="component" value="Unassembled WGS sequence"/>
</dbReference>
<dbReference type="InterPro" id="IPR050595">
    <property type="entry name" value="Bact_response_regulator"/>
</dbReference>
<feature type="domain" description="Response regulatory" evidence="3">
    <location>
        <begin position="4"/>
        <end position="121"/>
    </location>
</feature>
<dbReference type="Gene3D" id="3.40.50.2300">
    <property type="match status" value="1"/>
</dbReference>
<sequence length="123" mass="13823">MSLNTILVEDSKTIRENLIPAMAELADINVVAVAETPVEALAAFEEHGNDWELAVVDLFLREGSGLTVLRAWKRSDHQHVVVLTNYPTADMRRRCLELGADAVFDKSTELEAFFQCCRSYSHE</sequence>
<name>A0ABU8VS37_9BURK</name>
<proteinExistence type="predicted"/>
<dbReference type="RefSeq" id="WP_340361344.1">
    <property type="nucleotide sequence ID" value="NZ_JBBKZU010000032.1"/>
</dbReference>
<evidence type="ECO:0000313" key="5">
    <source>
        <dbReference type="Proteomes" id="UP001365846"/>
    </source>
</evidence>
<dbReference type="InterPro" id="IPR011006">
    <property type="entry name" value="CheY-like_superfamily"/>
</dbReference>
<evidence type="ECO:0000256" key="1">
    <source>
        <dbReference type="ARBA" id="ARBA00022553"/>
    </source>
</evidence>
<feature type="modified residue" description="4-aspartylphosphate" evidence="2">
    <location>
        <position position="57"/>
    </location>
</feature>
<dbReference type="Pfam" id="PF00072">
    <property type="entry name" value="Response_reg"/>
    <property type="match status" value="1"/>
</dbReference>
<organism evidence="4 5">
    <name type="scientific">Variovorax ureilyticus</name>
    <dbReference type="NCBI Taxonomy" id="1836198"/>
    <lineage>
        <taxon>Bacteria</taxon>
        <taxon>Pseudomonadati</taxon>
        <taxon>Pseudomonadota</taxon>
        <taxon>Betaproteobacteria</taxon>
        <taxon>Burkholderiales</taxon>
        <taxon>Comamonadaceae</taxon>
        <taxon>Variovorax</taxon>
    </lineage>
</organism>
<dbReference type="PROSITE" id="PS50110">
    <property type="entry name" value="RESPONSE_REGULATORY"/>
    <property type="match status" value="1"/>
</dbReference>
<keyword evidence="5" id="KW-1185">Reference proteome</keyword>
<reference evidence="4 5" key="1">
    <citation type="submission" date="2024-03" db="EMBL/GenBank/DDBJ databases">
        <title>Novel species of the genus Variovorax.</title>
        <authorList>
            <person name="Liu Q."/>
            <person name="Xin Y.-H."/>
        </authorList>
    </citation>
    <scope>NUCLEOTIDE SEQUENCE [LARGE SCALE GENOMIC DNA]</scope>
    <source>
        <strain evidence="4 5">KACC 18899</strain>
    </source>
</reference>
<comment type="caution">
    <text evidence="4">The sequence shown here is derived from an EMBL/GenBank/DDBJ whole genome shotgun (WGS) entry which is preliminary data.</text>
</comment>
<protein>
    <submittedName>
        <fullName evidence="4">Response regulator</fullName>
    </submittedName>
</protein>
<dbReference type="SMART" id="SM00448">
    <property type="entry name" value="REC"/>
    <property type="match status" value="1"/>
</dbReference>
<dbReference type="InterPro" id="IPR001789">
    <property type="entry name" value="Sig_transdc_resp-reg_receiver"/>
</dbReference>